<dbReference type="InterPro" id="IPR011059">
    <property type="entry name" value="Metal-dep_hydrolase_composite"/>
</dbReference>
<dbReference type="GO" id="GO:0008448">
    <property type="term" value="F:N-acetylglucosamine-6-phosphate deacetylase activity"/>
    <property type="evidence" value="ECO:0007669"/>
    <property type="project" value="UniProtKB-EC"/>
</dbReference>
<dbReference type="KEGG" id="thes:FHQ07_09765"/>
<feature type="binding site" evidence="7">
    <location>
        <position position="140"/>
    </location>
    <ligand>
        <name>substrate</name>
    </ligand>
</feature>
<evidence type="ECO:0000256" key="5">
    <source>
        <dbReference type="PIRNR" id="PIRNR038994"/>
    </source>
</evidence>
<comment type="similarity">
    <text evidence="1 5">Belongs to the metallo-dependent hydrolases superfamily. NagA family.</text>
</comment>
<evidence type="ECO:0000256" key="4">
    <source>
        <dbReference type="ARBA" id="ARBA00023277"/>
    </source>
</evidence>
<keyword evidence="2 8" id="KW-0479">Metal-binding</keyword>
<feature type="binding site" evidence="7">
    <location>
        <begin position="217"/>
        <end position="218"/>
    </location>
    <ligand>
        <name>substrate</name>
    </ligand>
</feature>
<feature type="binding site" evidence="7">
    <location>
        <position position="249"/>
    </location>
    <ligand>
        <name>substrate</name>
    </ligand>
</feature>
<reference evidence="10 11" key="1">
    <citation type="submission" date="2019-06" db="EMBL/GenBank/DDBJ databases">
        <title>Thermomonas aquatica sp. nov., isolated from an industrial wastewater treatment plant.</title>
        <authorList>
            <person name="Jeon J.H."/>
            <person name="Park D.-S."/>
        </authorList>
    </citation>
    <scope>NUCLEOTIDE SEQUENCE [LARGE SCALE GENOMIC DNA]</scope>
    <source>
        <strain evidence="10 11">SY21</strain>
    </source>
</reference>
<evidence type="ECO:0000256" key="8">
    <source>
        <dbReference type="PIRSR" id="PIRSR038994-3"/>
    </source>
</evidence>
<dbReference type="InterPro" id="IPR006680">
    <property type="entry name" value="Amidohydro-rel"/>
</dbReference>
<dbReference type="PIRSF" id="PIRSF038994">
    <property type="entry name" value="NagA"/>
    <property type="match status" value="1"/>
</dbReference>
<dbReference type="GO" id="GO:0006046">
    <property type="term" value="P:N-acetylglucosamine catabolic process"/>
    <property type="evidence" value="ECO:0007669"/>
    <property type="project" value="TreeGrafter"/>
</dbReference>
<evidence type="ECO:0000259" key="9">
    <source>
        <dbReference type="Pfam" id="PF01979"/>
    </source>
</evidence>
<organism evidence="10 11">
    <name type="scientific">Thermomonas aquatica</name>
    <dbReference type="NCBI Taxonomy" id="2202149"/>
    <lineage>
        <taxon>Bacteria</taxon>
        <taxon>Pseudomonadati</taxon>
        <taxon>Pseudomonadota</taxon>
        <taxon>Gammaproteobacteria</taxon>
        <taxon>Lysobacterales</taxon>
        <taxon>Lysobacteraceae</taxon>
        <taxon>Thermomonas</taxon>
    </lineage>
</organism>
<evidence type="ECO:0000256" key="6">
    <source>
        <dbReference type="PIRSR" id="PIRSR038994-1"/>
    </source>
</evidence>
<feature type="binding site" evidence="8">
    <location>
        <position position="193"/>
    </location>
    <ligand>
        <name>Zn(2+)</name>
        <dbReference type="ChEBI" id="CHEBI:29105"/>
    </ligand>
</feature>
<sequence>MATALRNARVLLADGFDDDSVVLVDGGRIAAVLPGDAAVADAEVVDLDGGWLVPGFIDVQVNGGGGALLNNTPTVDAVRTIARAHRRFGTTGLLPTLISDDRDTMRVAIDAVRDAIAQGVPGVLGIHLEGPYLAPSRKGTHDAGKFRVPDADDIALATSLDNGLTLVTLAPERVPERAIRALVARGAIVNAGHTAASYEQARAGIEAGITGFTHLYNAMSPLQGREPGAVGAALEDRDAWCGVIVDGVHVHPASLRVALAAKPRGKLLLVTDAMPMVGADTPDFVLYGETIAAVDGVVRNAAGALAGSALDMASAVRNSVAMLGLPLDEAVRMASTYPAEFLGIDDARGRIAAGHRADLVLLDAALQVRATWIGGEPEWRQR</sequence>
<keyword evidence="11" id="KW-1185">Reference proteome</keyword>
<evidence type="ECO:0000313" key="10">
    <source>
        <dbReference type="EMBL" id="QDA57567.1"/>
    </source>
</evidence>
<gene>
    <name evidence="10" type="primary">nagA</name>
    <name evidence="10" type="ORF">FHQ07_09765</name>
</gene>
<feature type="domain" description="Amidohydrolase-related" evidence="9">
    <location>
        <begin position="52"/>
        <end position="375"/>
    </location>
</feature>
<accession>A0A5B7ZRY8</accession>
<proteinExistence type="inferred from homology"/>
<keyword evidence="3 5" id="KW-0378">Hydrolase</keyword>
<feature type="binding site" evidence="8">
    <location>
        <position position="214"/>
    </location>
    <ligand>
        <name>Zn(2+)</name>
        <dbReference type="ChEBI" id="CHEBI:29105"/>
    </ligand>
</feature>
<evidence type="ECO:0000313" key="11">
    <source>
        <dbReference type="Proteomes" id="UP000308149"/>
    </source>
</evidence>
<evidence type="ECO:0000256" key="3">
    <source>
        <dbReference type="ARBA" id="ARBA00022801"/>
    </source>
</evidence>
<dbReference type="RefSeq" id="WP_139716618.1">
    <property type="nucleotide sequence ID" value="NZ_CP040871.1"/>
</dbReference>
<keyword evidence="4 5" id="KW-0119">Carbohydrate metabolism</keyword>
<dbReference type="AlphaFoldDB" id="A0A5B7ZRY8"/>
<dbReference type="CDD" id="cd00854">
    <property type="entry name" value="NagA"/>
    <property type="match status" value="1"/>
</dbReference>
<dbReference type="Pfam" id="PF01979">
    <property type="entry name" value="Amidohydro_1"/>
    <property type="match status" value="1"/>
</dbReference>
<dbReference type="InterPro" id="IPR003764">
    <property type="entry name" value="GlcNAc_6-P_deAcase"/>
</dbReference>
<dbReference type="Gene3D" id="2.30.40.10">
    <property type="entry name" value="Urease, subunit C, domain 1"/>
    <property type="match status" value="1"/>
</dbReference>
<dbReference type="EMBL" id="CP040871">
    <property type="protein sequence ID" value="QDA57567.1"/>
    <property type="molecule type" value="Genomic_DNA"/>
</dbReference>
<evidence type="ECO:0000256" key="1">
    <source>
        <dbReference type="ARBA" id="ARBA00010716"/>
    </source>
</evidence>
<comment type="cofactor">
    <cofactor evidence="8">
        <name>a divalent metal cation</name>
        <dbReference type="ChEBI" id="CHEBI:60240"/>
    </cofactor>
    <text evidence="8">Binds 1 divalent metal cation per subunit.</text>
</comment>
<feature type="binding site" evidence="8">
    <location>
        <position position="129"/>
    </location>
    <ligand>
        <name>Zn(2+)</name>
        <dbReference type="ChEBI" id="CHEBI:29105"/>
    </ligand>
</feature>
<dbReference type="FunFam" id="3.20.20.140:FF:000004">
    <property type="entry name" value="N-acetylglucosamine-6-phosphate deacetylase"/>
    <property type="match status" value="1"/>
</dbReference>
<feature type="active site" description="Proton donor/acceptor" evidence="6">
    <location>
        <position position="272"/>
    </location>
</feature>
<dbReference type="Proteomes" id="UP000308149">
    <property type="component" value="Chromosome"/>
</dbReference>
<dbReference type="OrthoDB" id="9776488at2"/>
<feature type="binding site" evidence="7">
    <location>
        <position position="225"/>
    </location>
    <ligand>
        <name>substrate</name>
    </ligand>
</feature>
<evidence type="ECO:0000256" key="7">
    <source>
        <dbReference type="PIRSR" id="PIRSR038994-2"/>
    </source>
</evidence>
<dbReference type="EC" id="3.5.1.25" evidence="10"/>
<dbReference type="PANTHER" id="PTHR11113">
    <property type="entry name" value="N-ACETYLGLUCOSAMINE-6-PHOSPHATE DEACETYLASE"/>
    <property type="match status" value="1"/>
</dbReference>
<feature type="binding site" evidence="7">
    <location>
        <begin position="305"/>
        <end position="307"/>
    </location>
    <ligand>
        <name>substrate</name>
    </ligand>
</feature>
<dbReference type="InterPro" id="IPR032466">
    <property type="entry name" value="Metal_Hydrolase"/>
</dbReference>
<dbReference type="GO" id="GO:0046872">
    <property type="term" value="F:metal ion binding"/>
    <property type="evidence" value="ECO:0007669"/>
    <property type="project" value="UniProtKB-KW"/>
</dbReference>
<dbReference type="NCBIfam" id="TIGR00221">
    <property type="entry name" value="nagA"/>
    <property type="match status" value="1"/>
</dbReference>
<dbReference type="SUPFAM" id="SSF51338">
    <property type="entry name" value="Composite domain of metallo-dependent hydrolases"/>
    <property type="match status" value="1"/>
</dbReference>
<dbReference type="PANTHER" id="PTHR11113:SF14">
    <property type="entry name" value="N-ACETYLGLUCOSAMINE-6-PHOSPHATE DEACETYLASE"/>
    <property type="match status" value="1"/>
</dbReference>
<dbReference type="SUPFAM" id="SSF51556">
    <property type="entry name" value="Metallo-dependent hydrolases"/>
    <property type="match status" value="1"/>
</dbReference>
<evidence type="ECO:0000256" key="2">
    <source>
        <dbReference type="ARBA" id="ARBA00022723"/>
    </source>
</evidence>
<protein>
    <submittedName>
        <fullName evidence="10">N-acetylglucosamine-6-phosphate deacetylase</fullName>
        <ecNumber evidence="10">3.5.1.25</ecNumber>
    </submittedName>
</protein>
<name>A0A5B7ZRY8_9GAMM</name>
<dbReference type="Gene3D" id="3.20.20.140">
    <property type="entry name" value="Metal-dependent hydrolases"/>
    <property type="match status" value="1"/>
</dbReference>